<dbReference type="PROSITE" id="PS51257">
    <property type="entry name" value="PROKAR_LIPOPROTEIN"/>
    <property type="match status" value="1"/>
</dbReference>
<dbReference type="EMBL" id="JBJKBG010000011">
    <property type="protein sequence ID" value="KAL3715750.1"/>
    <property type="molecule type" value="Genomic_DNA"/>
</dbReference>
<proteinExistence type="inferred from homology"/>
<evidence type="ECO:0000256" key="6">
    <source>
        <dbReference type="SAM" id="SignalP"/>
    </source>
</evidence>
<keyword evidence="4" id="KW-0611">Plant defense</keyword>
<comment type="caution">
    <text evidence="7">The sequence shown here is derived from an EMBL/GenBank/DDBJ whole genome shotgun (WGS) entry which is preliminary data.</text>
</comment>
<evidence type="ECO:0000313" key="7">
    <source>
        <dbReference type="EMBL" id="KAL3715750.1"/>
    </source>
</evidence>
<evidence type="ECO:0000256" key="2">
    <source>
        <dbReference type="ARBA" id="ARBA00022529"/>
    </source>
</evidence>
<feature type="chain" id="PRO_5044834876" description="Defensin-like protein" evidence="6">
    <location>
        <begin position="30"/>
        <end position="81"/>
    </location>
</feature>
<evidence type="ECO:0008006" key="9">
    <source>
        <dbReference type="Google" id="ProtNLM"/>
    </source>
</evidence>
<sequence length="81" mass="9093">MAKISFAQFFIGALLFSNFSMSACPLAEAQNLCSELLTFEKCNDQACVAKCKSNHGNFFTKAICAFDYFSPQIFCHCFYNC</sequence>
<dbReference type="InterPro" id="IPR010851">
    <property type="entry name" value="DEFL"/>
</dbReference>
<gene>
    <name evidence="7" type="ORF">ACJRO7_007489</name>
</gene>
<feature type="signal peptide" evidence="6">
    <location>
        <begin position="1"/>
        <end position="29"/>
    </location>
</feature>
<keyword evidence="8" id="KW-1185">Reference proteome</keyword>
<keyword evidence="5" id="KW-1015">Disulfide bond</keyword>
<dbReference type="AlphaFoldDB" id="A0ABD3ILC1"/>
<evidence type="ECO:0000313" key="8">
    <source>
        <dbReference type="Proteomes" id="UP001634007"/>
    </source>
</evidence>
<comment type="similarity">
    <text evidence="1">Belongs to the DEFL family.</text>
</comment>
<name>A0ABD3ILC1_EUCGL</name>
<evidence type="ECO:0000256" key="3">
    <source>
        <dbReference type="ARBA" id="ARBA00022577"/>
    </source>
</evidence>
<evidence type="ECO:0000256" key="5">
    <source>
        <dbReference type="ARBA" id="ARBA00023157"/>
    </source>
</evidence>
<reference evidence="7 8" key="1">
    <citation type="submission" date="2024-11" db="EMBL/GenBank/DDBJ databases">
        <title>Chromosome-level genome assembly of Eucalyptus globulus Labill. provides insights into its genome evolution.</title>
        <authorList>
            <person name="Li X."/>
        </authorList>
    </citation>
    <scope>NUCLEOTIDE SEQUENCE [LARGE SCALE GENOMIC DNA]</scope>
    <source>
        <strain evidence="7">CL2024</strain>
        <tissue evidence="7">Fresh tender leaves</tissue>
    </source>
</reference>
<keyword evidence="3" id="KW-0295">Fungicide</keyword>
<keyword evidence="2" id="KW-0929">Antimicrobial</keyword>
<keyword evidence="6" id="KW-0732">Signal</keyword>
<accession>A0ABD3ILC1</accession>
<dbReference type="GO" id="GO:0050832">
    <property type="term" value="P:defense response to fungus"/>
    <property type="evidence" value="ECO:0007669"/>
    <property type="project" value="UniProtKB-KW"/>
</dbReference>
<evidence type="ECO:0000256" key="4">
    <source>
        <dbReference type="ARBA" id="ARBA00022821"/>
    </source>
</evidence>
<organism evidence="7 8">
    <name type="scientific">Eucalyptus globulus</name>
    <name type="common">Tasmanian blue gum</name>
    <dbReference type="NCBI Taxonomy" id="34317"/>
    <lineage>
        <taxon>Eukaryota</taxon>
        <taxon>Viridiplantae</taxon>
        <taxon>Streptophyta</taxon>
        <taxon>Embryophyta</taxon>
        <taxon>Tracheophyta</taxon>
        <taxon>Spermatophyta</taxon>
        <taxon>Magnoliopsida</taxon>
        <taxon>eudicotyledons</taxon>
        <taxon>Gunneridae</taxon>
        <taxon>Pentapetalae</taxon>
        <taxon>rosids</taxon>
        <taxon>malvids</taxon>
        <taxon>Myrtales</taxon>
        <taxon>Myrtaceae</taxon>
        <taxon>Myrtoideae</taxon>
        <taxon>Eucalypteae</taxon>
        <taxon>Eucalyptus</taxon>
    </lineage>
</organism>
<evidence type="ECO:0000256" key="1">
    <source>
        <dbReference type="ARBA" id="ARBA00006722"/>
    </source>
</evidence>
<dbReference type="Proteomes" id="UP001634007">
    <property type="component" value="Unassembled WGS sequence"/>
</dbReference>
<dbReference type="Pfam" id="PF07333">
    <property type="entry name" value="SLR1-BP"/>
    <property type="match status" value="1"/>
</dbReference>
<protein>
    <recommendedName>
        <fullName evidence="9">Defensin-like protein</fullName>
    </recommendedName>
</protein>
<dbReference type="GO" id="GO:0031640">
    <property type="term" value="P:killing of cells of another organism"/>
    <property type="evidence" value="ECO:0007669"/>
    <property type="project" value="UniProtKB-KW"/>
</dbReference>